<protein>
    <submittedName>
        <fullName evidence="2">Uncharacterized protein</fullName>
    </submittedName>
</protein>
<evidence type="ECO:0000313" key="2">
    <source>
        <dbReference type="EMBL" id="KAJ6988971.1"/>
    </source>
</evidence>
<sequence length="163" mass="18057">MSLTFSSTFSSGGKPYKDDGSRRKNSRKHGSKMVFNSIVSMSEEPLSKSDTSKIRRTQAVTNSSTAPQVVDTLPQLKVSDMLPAVWFIFNQRGCDAAVKYLEGCRLLDECETSEVDKVRCSVSRCFQGDCCQRTFKRGSCTSCRMSQPSSRLSARGVVVDAFH</sequence>
<proteinExistence type="predicted"/>
<dbReference type="AlphaFoldDB" id="A0AAD6QE24"/>
<organism evidence="2 3">
    <name type="scientific">Populus alba x Populus x berolinensis</name>
    <dbReference type="NCBI Taxonomy" id="444605"/>
    <lineage>
        <taxon>Eukaryota</taxon>
        <taxon>Viridiplantae</taxon>
        <taxon>Streptophyta</taxon>
        <taxon>Embryophyta</taxon>
        <taxon>Tracheophyta</taxon>
        <taxon>Spermatophyta</taxon>
        <taxon>Magnoliopsida</taxon>
        <taxon>eudicotyledons</taxon>
        <taxon>Gunneridae</taxon>
        <taxon>Pentapetalae</taxon>
        <taxon>rosids</taxon>
        <taxon>fabids</taxon>
        <taxon>Malpighiales</taxon>
        <taxon>Salicaceae</taxon>
        <taxon>Saliceae</taxon>
        <taxon>Populus</taxon>
    </lineage>
</organism>
<comment type="caution">
    <text evidence="2">The sequence shown here is derived from an EMBL/GenBank/DDBJ whole genome shotgun (WGS) entry which is preliminary data.</text>
</comment>
<name>A0AAD6QE24_9ROSI</name>
<dbReference type="InterPro" id="IPR027417">
    <property type="entry name" value="P-loop_NTPase"/>
</dbReference>
<gene>
    <name evidence="2" type="ORF">NC653_021769</name>
</gene>
<feature type="compositionally biased region" description="Low complexity" evidence="1">
    <location>
        <begin position="1"/>
        <end position="13"/>
    </location>
</feature>
<evidence type="ECO:0000313" key="3">
    <source>
        <dbReference type="Proteomes" id="UP001164929"/>
    </source>
</evidence>
<dbReference type="EMBL" id="JAQIZT010000008">
    <property type="protein sequence ID" value="KAJ6988971.1"/>
    <property type="molecule type" value="Genomic_DNA"/>
</dbReference>
<accession>A0AAD6QE24</accession>
<dbReference type="Gene3D" id="3.40.50.300">
    <property type="entry name" value="P-loop containing nucleotide triphosphate hydrolases"/>
    <property type="match status" value="1"/>
</dbReference>
<reference evidence="2" key="1">
    <citation type="journal article" date="2023" name="Mol. Ecol. Resour.">
        <title>Chromosome-level genome assembly of a triploid poplar Populus alba 'Berolinensis'.</title>
        <authorList>
            <person name="Chen S."/>
            <person name="Yu Y."/>
            <person name="Wang X."/>
            <person name="Wang S."/>
            <person name="Zhang T."/>
            <person name="Zhou Y."/>
            <person name="He R."/>
            <person name="Meng N."/>
            <person name="Wang Y."/>
            <person name="Liu W."/>
            <person name="Liu Z."/>
            <person name="Liu J."/>
            <person name="Guo Q."/>
            <person name="Huang H."/>
            <person name="Sederoff R.R."/>
            <person name="Wang G."/>
            <person name="Qu G."/>
            <person name="Chen S."/>
        </authorList>
    </citation>
    <scope>NUCLEOTIDE SEQUENCE</scope>
    <source>
        <strain evidence="2">SC-2020</strain>
    </source>
</reference>
<dbReference type="Proteomes" id="UP001164929">
    <property type="component" value="Chromosome 8"/>
</dbReference>
<keyword evidence="3" id="KW-1185">Reference proteome</keyword>
<evidence type="ECO:0000256" key="1">
    <source>
        <dbReference type="SAM" id="MobiDB-lite"/>
    </source>
</evidence>
<feature type="region of interest" description="Disordered" evidence="1">
    <location>
        <begin position="1"/>
        <end position="31"/>
    </location>
</feature>